<reference evidence="1 2" key="1">
    <citation type="submission" date="2016-01" db="EMBL/GenBank/DDBJ databases">
        <title>Draft Genome Sequences of Seven Thermophilic Sporeformers Isolated from Foods.</title>
        <authorList>
            <person name="Berendsen E.M."/>
            <person name="Wells-Bennik M.H."/>
            <person name="Krawcyk A.O."/>
            <person name="De Jong A."/>
            <person name="Holsappel S."/>
            <person name="Eijlander R.T."/>
            <person name="Kuipers O.P."/>
        </authorList>
    </citation>
    <scope>NUCLEOTIDE SEQUENCE [LARGE SCALE GENOMIC DNA]</scope>
    <source>
        <strain evidence="1 2">B4109</strain>
    </source>
</reference>
<dbReference type="Proteomes" id="UP000075424">
    <property type="component" value="Unassembled WGS sequence"/>
</dbReference>
<comment type="caution">
    <text evidence="1">The sequence shown here is derived from an EMBL/GenBank/DDBJ whole genome shotgun (WGS) entry which is preliminary data.</text>
</comment>
<evidence type="ECO:0000313" key="1">
    <source>
        <dbReference type="EMBL" id="KYD25908.1"/>
    </source>
</evidence>
<sequence>MKIIYFKNNKKPHPFAQQTRGAMNVRPPPLLRSALSAFQLMLFPLIELPGYE</sequence>
<dbReference type="AlphaFoldDB" id="A0A150MN79"/>
<dbReference type="PATRIC" id="fig|1422.18.peg.124"/>
<evidence type="ECO:0000313" key="2">
    <source>
        <dbReference type="Proteomes" id="UP000075424"/>
    </source>
</evidence>
<name>A0A150MN79_GEOSE</name>
<proteinExistence type="predicted"/>
<dbReference type="EMBL" id="LQYV01000076">
    <property type="protein sequence ID" value="KYD25908.1"/>
    <property type="molecule type" value="Genomic_DNA"/>
</dbReference>
<organism evidence="1 2">
    <name type="scientific">Geobacillus stearothermophilus</name>
    <name type="common">Bacillus stearothermophilus</name>
    <dbReference type="NCBI Taxonomy" id="1422"/>
    <lineage>
        <taxon>Bacteria</taxon>
        <taxon>Bacillati</taxon>
        <taxon>Bacillota</taxon>
        <taxon>Bacilli</taxon>
        <taxon>Bacillales</taxon>
        <taxon>Anoxybacillaceae</taxon>
        <taxon>Geobacillus</taxon>
    </lineage>
</organism>
<protein>
    <submittedName>
        <fullName evidence="1">Uncharacterized protein</fullName>
    </submittedName>
</protein>
<gene>
    <name evidence="1" type="ORF">B4109_0362</name>
</gene>
<accession>A0A150MN79</accession>